<accession>A0A699S0E1</accession>
<comment type="caution">
    <text evidence="1">The sequence shown here is derived from an EMBL/GenBank/DDBJ whole genome shotgun (WGS) entry which is preliminary data.</text>
</comment>
<organism evidence="1">
    <name type="scientific">Tanacetum cinerariifolium</name>
    <name type="common">Dalmatian daisy</name>
    <name type="synonym">Chrysanthemum cinerariifolium</name>
    <dbReference type="NCBI Taxonomy" id="118510"/>
    <lineage>
        <taxon>Eukaryota</taxon>
        <taxon>Viridiplantae</taxon>
        <taxon>Streptophyta</taxon>
        <taxon>Embryophyta</taxon>
        <taxon>Tracheophyta</taxon>
        <taxon>Spermatophyta</taxon>
        <taxon>Magnoliopsida</taxon>
        <taxon>eudicotyledons</taxon>
        <taxon>Gunneridae</taxon>
        <taxon>Pentapetalae</taxon>
        <taxon>asterids</taxon>
        <taxon>campanulids</taxon>
        <taxon>Asterales</taxon>
        <taxon>Asteraceae</taxon>
        <taxon>Asteroideae</taxon>
        <taxon>Anthemideae</taxon>
        <taxon>Anthemidinae</taxon>
        <taxon>Tanacetum</taxon>
    </lineage>
</organism>
<proteinExistence type="predicted"/>
<reference evidence="1" key="1">
    <citation type="journal article" date="2019" name="Sci. Rep.">
        <title>Draft genome of Tanacetum cinerariifolium, the natural source of mosquito coil.</title>
        <authorList>
            <person name="Yamashiro T."/>
            <person name="Shiraishi A."/>
            <person name="Satake H."/>
            <person name="Nakayama K."/>
        </authorList>
    </citation>
    <scope>NUCLEOTIDE SEQUENCE</scope>
</reference>
<sequence>MDGFSYQHSYCFNVEDDPKTFDEAMKSQDVTFWKETINDEMDSIMGNNTWVLADLSRDGCKDNFLKW</sequence>
<protein>
    <submittedName>
        <fullName evidence="1">Zinc finger, CCHC-type</fullName>
    </submittedName>
</protein>
<gene>
    <name evidence="1" type="ORF">Tci_862777</name>
</gene>
<dbReference type="EMBL" id="BKCJ011128295">
    <property type="protein sequence ID" value="GFC90807.1"/>
    <property type="molecule type" value="Genomic_DNA"/>
</dbReference>
<evidence type="ECO:0000313" key="1">
    <source>
        <dbReference type="EMBL" id="GFC90807.1"/>
    </source>
</evidence>
<dbReference type="AlphaFoldDB" id="A0A699S0E1"/>
<name>A0A699S0E1_TANCI</name>